<dbReference type="RefSeq" id="WP_275088947.1">
    <property type="nucleotide sequence ID" value="NZ_CP119078.1"/>
</dbReference>
<dbReference type="InterPro" id="IPR029041">
    <property type="entry name" value="FAD-linked_oxidoreductase-like"/>
</dbReference>
<accession>A0ABY8ARG7</accession>
<evidence type="ECO:0000313" key="2">
    <source>
        <dbReference type="EMBL" id="WED43133.1"/>
    </source>
</evidence>
<sequence length="338" mass="38553">MKIERKTLKEKIVDNSSPVIFYELLPPPNGKPIAVDAYIECAIDLLSHLPITIDAVNIPEIHSDEKGDGNQRKNVPKIDPVAFAKIIREKTEKKFNVVLNHSTVYHPLTEEIDWINAASHSHGSPTIILVGGSSSKINYPGPSVLEMANYIQEHCKNKDIFCGGITIQSRRSSEATQDEPFRIYKKSLAGMNFFTTQIIYDAMSIKLLLRDYDLFCKKHDIEPKRIFLSFAPISTRKDLDFLRWLGVQISKETERELFKTSLGIGWRSMKVAALLLHEILHFIREKNIVVPLGLNIEHITCHNFELSLGFIKQLGQQYNNYQCDESLSFSNTSWPQLL</sequence>
<keyword evidence="1" id="KW-0560">Oxidoreductase</keyword>
<protein>
    <recommendedName>
        <fullName evidence="4">Methylenetetrahydrofolate reductase (NAD(P)H)</fullName>
    </recommendedName>
</protein>
<name>A0ABY8ARG7_9GAMM</name>
<dbReference type="SUPFAM" id="SSF51730">
    <property type="entry name" value="FAD-linked oxidoreductase"/>
    <property type="match status" value="1"/>
</dbReference>
<dbReference type="Gene3D" id="3.20.20.220">
    <property type="match status" value="1"/>
</dbReference>
<evidence type="ECO:0000313" key="3">
    <source>
        <dbReference type="Proteomes" id="UP001222087"/>
    </source>
</evidence>
<dbReference type="EMBL" id="CP119078">
    <property type="protein sequence ID" value="WED43133.1"/>
    <property type="molecule type" value="Genomic_DNA"/>
</dbReference>
<proteinExistence type="predicted"/>
<organism evidence="2 3">
    <name type="scientific">Legionella cardiaca</name>
    <dbReference type="NCBI Taxonomy" id="1071983"/>
    <lineage>
        <taxon>Bacteria</taxon>
        <taxon>Pseudomonadati</taxon>
        <taxon>Pseudomonadota</taxon>
        <taxon>Gammaproteobacteria</taxon>
        <taxon>Legionellales</taxon>
        <taxon>Legionellaceae</taxon>
        <taxon>Legionella</taxon>
    </lineage>
</organism>
<dbReference type="Proteomes" id="UP001222087">
    <property type="component" value="Chromosome"/>
</dbReference>
<gene>
    <name evidence="2" type="ORF">PXX05_14735</name>
</gene>
<evidence type="ECO:0008006" key="4">
    <source>
        <dbReference type="Google" id="ProtNLM"/>
    </source>
</evidence>
<keyword evidence="3" id="KW-1185">Reference proteome</keyword>
<reference evidence="2 3" key="1">
    <citation type="submission" date="2023-02" db="EMBL/GenBank/DDBJ databases">
        <title>Genome Sequence of L. cardiaca H63T.</title>
        <authorList>
            <person name="Lopez A.E."/>
            <person name="Cianciotto N.P."/>
        </authorList>
    </citation>
    <scope>NUCLEOTIDE SEQUENCE [LARGE SCALE GENOMIC DNA]</scope>
    <source>
        <strain evidence="2 3">H63</strain>
    </source>
</reference>
<evidence type="ECO:0000256" key="1">
    <source>
        <dbReference type="ARBA" id="ARBA00023002"/>
    </source>
</evidence>